<dbReference type="InterPro" id="IPR000253">
    <property type="entry name" value="FHA_dom"/>
</dbReference>
<dbReference type="Gene3D" id="2.60.200.20">
    <property type="match status" value="1"/>
</dbReference>
<evidence type="ECO:0000313" key="4">
    <source>
        <dbReference type="Proteomes" id="UP000095284"/>
    </source>
</evidence>
<protein>
    <submittedName>
        <fullName evidence="5">FHA domain-containing protein</fullName>
    </submittedName>
</protein>
<organism evidence="4 5">
    <name type="scientific">Bursaphelenchus xylophilus</name>
    <name type="common">Pinewood nematode worm</name>
    <name type="synonym">Aphelenchoides xylophilus</name>
    <dbReference type="NCBI Taxonomy" id="6326"/>
    <lineage>
        <taxon>Eukaryota</taxon>
        <taxon>Metazoa</taxon>
        <taxon>Ecdysozoa</taxon>
        <taxon>Nematoda</taxon>
        <taxon>Chromadorea</taxon>
        <taxon>Rhabditida</taxon>
        <taxon>Tylenchina</taxon>
        <taxon>Tylenchomorpha</taxon>
        <taxon>Aphelenchoidea</taxon>
        <taxon>Aphelenchoididae</taxon>
        <taxon>Bursaphelenchus</taxon>
    </lineage>
</organism>
<feature type="compositionally biased region" description="Low complexity" evidence="2">
    <location>
        <begin position="59"/>
        <end position="70"/>
    </location>
</feature>
<dbReference type="Pfam" id="PF00498">
    <property type="entry name" value="FHA"/>
    <property type="match status" value="1"/>
</dbReference>
<feature type="compositionally biased region" description="Basic and acidic residues" evidence="2">
    <location>
        <begin position="558"/>
        <end position="575"/>
    </location>
</feature>
<dbReference type="PROSITE" id="PS50006">
    <property type="entry name" value="FHA_DOMAIN"/>
    <property type="match status" value="1"/>
</dbReference>
<keyword evidence="1" id="KW-0175">Coiled coil</keyword>
<evidence type="ECO:0000256" key="2">
    <source>
        <dbReference type="SAM" id="MobiDB-lite"/>
    </source>
</evidence>
<feature type="compositionally biased region" description="Basic and acidic residues" evidence="2">
    <location>
        <begin position="479"/>
        <end position="495"/>
    </location>
</feature>
<dbReference type="WBParaSite" id="BXY_1533600.1">
    <property type="protein sequence ID" value="BXY_1533600.1"/>
    <property type="gene ID" value="BXY_1533600"/>
</dbReference>
<feature type="region of interest" description="Disordered" evidence="2">
    <location>
        <begin position="37"/>
        <end position="88"/>
    </location>
</feature>
<dbReference type="eggNOG" id="KOG1881">
    <property type="taxonomic scope" value="Eukaryota"/>
</dbReference>
<dbReference type="PANTHER" id="PTHR23308">
    <property type="entry name" value="NUCLEAR INHIBITOR OF PROTEIN PHOSPHATASE-1"/>
    <property type="match status" value="1"/>
</dbReference>
<name>A0A1I7SQM3_BURXY</name>
<dbReference type="SMR" id="A0A1I7SQM3"/>
<evidence type="ECO:0000256" key="1">
    <source>
        <dbReference type="SAM" id="Coils"/>
    </source>
</evidence>
<accession>A0A1I7SQM3</accession>
<dbReference type="SMART" id="SM00240">
    <property type="entry name" value="FHA"/>
    <property type="match status" value="1"/>
</dbReference>
<sequence>MTSKTHSKIAQPQKTNLTKFFITPTLITRLSFCSMSEQPEKPNDGFLAPSLPAKRLPRSPSSESSGTSQSTKKARTNPESSTKSAKQVEYVDDFTPPSWAEVPPSSSDLSAEVMQNGVIKETVKLRELAGRKSYVTIGRAEICDIKVQVTEASRIHCYLQYGEAFDGRGWYVYDKGSTHGTFINKQELPKNVFYKAKPGSIIQIAKANFHLFLTGSDEKTEREAEVKKLVIKPPTEDETRSKRYDTDPLGVLKEFCDREGLDFEFEKIVGEKKEITCNFDLPDNVCGGEGGVFTAVSTNPQEAQKECARKVCAHLDTLGLIGGGITWQAKKHQQDNDFYDDDEDTFYDRTGQIEAQREKRIQRFKEEQGIKDKAMSYEEITEKLTQLKDTEKAISDQLERVLKPFSETIVNPDEVNVGSLKASLSIRMEVSRLKKKLEEARKEMKIMSKAEEVARPVSMKLKAPKPREVTEKIAAPQIEKQEDLPKMEVTEEKGPEMPPLDEIPPLDVKESTSKPVEEYLEVAKKSEPNVEAAETSKPEKSLQRVGADGKKYGLLSRTELRKQDEVAKTKRKAQEEFLDELESDEKRNKTEEEVEKDEEPVWAPPTGQTGDGRTALNDKLGY</sequence>
<dbReference type="InterPro" id="IPR050923">
    <property type="entry name" value="Cell_Proc_Reg/RNA_Proc"/>
</dbReference>
<dbReference type="AlphaFoldDB" id="A0A1I7SQM3"/>
<evidence type="ECO:0000259" key="3">
    <source>
        <dbReference type="PROSITE" id="PS50006"/>
    </source>
</evidence>
<dbReference type="SUPFAM" id="SSF49879">
    <property type="entry name" value="SMAD/FHA domain"/>
    <property type="match status" value="1"/>
</dbReference>
<feature type="compositionally biased region" description="Basic and acidic residues" evidence="2">
    <location>
        <begin position="507"/>
        <end position="551"/>
    </location>
</feature>
<feature type="region of interest" description="Disordered" evidence="2">
    <location>
        <begin position="462"/>
        <end position="622"/>
    </location>
</feature>
<dbReference type="InterPro" id="IPR008984">
    <property type="entry name" value="SMAD_FHA_dom_sf"/>
</dbReference>
<feature type="domain" description="FHA" evidence="3">
    <location>
        <begin position="135"/>
        <end position="188"/>
    </location>
</feature>
<reference evidence="5" key="1">
    <citation type="submission" date="2016-11" db="UniProtKB">
        <authorList>
            <consortium name="WormBaseParasite"/>
        </authorList>
    </citation>
    <scope>IDENTIFICATION</scope>
</reference>
<dbReference type="Proteomes" id="UP000095284">
    <property type="component" value="Unplaced"/>
</dbReference>
<feature type="coiled-coil region" evidence="1">
    <location>
        <begin position="423"/>
        <end position="450"/>
    </location>
</feature>
<evidence type="ECO:0000313" key="5">
    <source>
        <dbReference type="WBParaSite" id="BXY_1533600.1"/>
    </source>
</evidence>
<proteinExistence type="predicted"/>